<evidence type="ECO:0008006" key="4">
    <source>
        <dbReference type="Google" id="ProtNLM"/>
    </source>
</evidence>
<dbReference type="EMBL" id="FCOC02000030">
    <property type="protein sequence ID" value="SAL53307.1"/>
    <property type="molecule type" value="Genomic_DNA"/>
</dbReference>
<dbReference type="Proteomes" id="UP000054893">
    <property type="component" value="Unassembled WGS sequence"/>
</dbReference>
<feature type="signal peptide" evidence="1">
    <location>
        <begin position="1"/>
        <end position="39"/>
    </location>
</feature>
<keyword evidence="1" id="KW-0732">Signal</keyword>
<sequence>MRHRLHYFLFPSRSHPPFKRCLRGLFALGVLFAAPHAQAGWIIASADAPVTIVRTTNVYQLNAGQALRDDDLIESAPHSMVQLQDDAGNLLALGAQTRMLLQAGSRVSLLDGWLKVAHTCATEPCTTPAIDTERGSVEPGANAAAVVAALPGTNGSKSTIAVFSESGTQTLAVSARRSTITPGSFAYVTASAPPQIAQRPSSAFLTDMPVAFRDALQRLPVTPSAHDSGLKPLRAATYDDVSAWLASDLPARKRFPARFRPRLADPAFRRAVDQNLKALPEWRVLLYPPAPRPDARQRALHALRVDSSAWPANSLYLHP</sequence>
<dbReference type="AlphaFoldDB" id="A0A158IA24"/>
<proteinExistence type="predicted"/>
<accession>A0A158IA24</accession>
<gene>
    <name evidence="2" type="ORF">AWB64_05806</name>
</gene>
<protein>
    <recommendedName>
        <fullName evidence="4">FecR family protein</fullName>
    </recommendedName>
</protein>
<dbReference type="OrthoDB" id="9109022at2"/>
<organism evidence="2 3">
    <name type="scientific">Caballeronia sordidicola</name>
    <name type="common">Burkholderia sordidicola</name>
    <dbReference type="NCBI Taxonomy" id="196367"/>
    <lineage>
        <taxon>Bacteria</taxon>
        <taxon>Pseudomonadati</taxon>
        <taxon>Pseudomonadota</taxon>
        <taxon>Betaproteobacteria</taxon>
        <taxon>Burkholderiales</taxon>
        <taxon>Burkholderiaceae</taxon>
        <taxon>Caballeronia</taxon>
    </lineage>
</organism>
<feature type="chain" id="PRO_5007810684" description="FecR family protein" evidence="1">
    <location>
        <begin position="40"/>
        <end position="319"/>
    </location>
</feature>
<evidence type="ECO:0000313" key="3">
    <source>
        <dbReference type="Proteomes" id="UP000054893"/>
    </source>
</evidence>
<evidence type="ECO:0000313" key="2">
    <source>
        <dbReference type="EMBL" id="SAL53307.1"/>
    </source>
</evidence>
<dbReference type="RefSeq" id="WP_060858768.1">
    <property type="nucleotide sequence ID" value="NZ_FCOC02000030.1"/>
</dbReference>
<name>A0A158IA24_CABSO</name>
<evidence type="ECO:0000256" key="1">
    <source>
        <dbReference type="SAM" id="SignalP"/>
    </source>
</evidence>
<reference evidence="2 3" key="1">
    <citation type="submission" date="2016-01" db="EMBL/GenBank/DDBJ databases">
        <authorList>
            <person name="Oliw E.H."/>
        </authorList>
    </citation>
    <scope>NUCLEOTIDE SEQUENCE [LARGE SCALE GENOMIC DNA]</scope>
    <source>
        <strain evidence="2">LMG 22029</strain>
    </source>
</reference>